<sequence>MSTRFLTKLAGGVVLGSAALLLAAPATALAAANEEPSEPKASSQGQESRKRSDEKPKTFDLKDKEGNGVTCATTEQINEQNIVNIIKDNTIRNSIVSFNLHAQQAASNSIGPLPNTVVVCIRDIDVDVDVKTNLLSDLLEMVQANLGEAGSPVSGAPAPAGAYAGPDGAWVLPKTAAVAAGDGGSLSDTNTGALTAIGASMMGVGALGGLALLRRRSANGTVA</sequence>
<protein>
    <recommendedName>
        <fullName evidence="6">Gram-positive cocci surface proteins LPxTG domain-containing protein</fullName>
    </recommendedName>
</protein>
<gene>
    <name evidence="4" type="ORF">SAMN05444858_13324</name>
</gene>
<name>A0A1N7FBQ8_9ACTN</name>
<keyword evidence="3" id="KW-0732">Signal</keyword>
<feature type="signal peptide" evidence="3">
    <location>
        <begin position="1"/>
        <end position="30"/>
    </location>
</feature>
<evidence type="ECO:0000256" key="3">
    <source>
        <dbReference type="SAM" id="SignalP"/>
    </source>
</evidence>
<reference evidence="4 5" key="1">
    <citation type="submission" date="2017-01" db="EMBL/GenBank/DDBJ databases">
        <authorList>
            <person name="Mah S.A."/>
            <person name="Swanson W.J."/>
            <person name="Moy G.W."/>
            <person name="Vacquier V.D."/>
        </authorList>
    </citation>
    <scope>NUCLEOTIDE SEQUENCE [LARGE SCALE GENOMIC DNA]</scope>
    <source>
        <strain evidence="4 5">DSM 45758</strain>
    </source>
</reference>
<dbReference type="AlphaFoldDB" id="A0A1N7FBQ8"/>
<evidence type="ECO:0000256" key="1">
    <source>
        <dbReference type="SAM" id="MobiDB-lite"/>
    </source>
</evidence>
<evidence type="ECO:0000313" key="5">
    <source>
        <dbReference type="Proteomes" id="UP000186004"/>
    </source>
</evidence>
<evidence type="ECO:0008006" key="6">
    <source>
        <dbReference type="Google" id="ProtNLM"/>
    </source>
</evidence>
<dbReference type="Proteomes" id="UP000186004">
    <property type="component" value="Unassembled WGS sequence"/>
</dbReference>
<organism evidence="4 5">
    <name type="scientific">Micromonospora avicenniae</name>
    <dbReference type="NCBI Taxonomy" id="1198245"/>
    <lineage>
        <taxon>Bacteria</taxon>
        <taxon>Bacillati</taxon>
        <taxon>Actinomycetota</taxon>
        <taxon>Actinomycetes</taxon>
        <taxon>Micromonosporales</taxon>
        <taxon>Micromonosporaceae</taxon>
        <taxon>Micromonospora</taxon>
    </lineage>
</organism>
<keyword evidence="2" id="KW-1133">Transmembrane helix</keyword>
<keyword evidence="5" id="KW-1185">Reference proteome</keyword>
<dbReference type="OrthoDB" id="3405202at2"/>
<evidence type="ECO:0000256" key="2">
    <source>
        <dbReference type="SAM" id="Phobius"/>
    </source>
</evidence>
<feature type="region of interest" description="Disordered" evidence="1">
    <location>
        <begin position="30"/>
        <end position="66"/>
    </location>
</feature>
<accession>A0A1N7FBQ8</accession>
<evidence type="ECO:0000313" key="4">
    <source>
        <dbReference type="EMBL" id="SIR97759.1"/>
    </source>
</evidence>
<dbReference type="EMBL" id="FTNF01000033">
    <property type="protein sequence ID" value="SIR97759.1"/>
    <property type="molecule type" value="Genomic_DNA"/>
</dbReference>
<proteinExistence type="predicted"/>
<dbReference type="RefSeq" id="WP_076473949.1">
    <property type="nucleotide sequence ID" value="NZ_FTNF01000033.1"/>
</dbReference>
<feature type="chain" id="PRO_5011980808" description="Gram-positive cocci surface proteins LPxTG domain-containing protein" evidence="3">
    <location>
        <begin position="31"/>
        <end position="223"/>
    </location>
</feature>
<feature type="transmembrane region" description="Helical" evidence="2">
    <location>
        <begin position="193"/>
        <end position="213"/>
    </location>
</feature>
<keyword evidence="2" id="KW-0812">Transmembrane</keyword>
<keyword evidence="2" id="KW-0472">Membrane</keyword>
<feature type="compositionally biased region" description="Basic and acidic residues" evidence="1">
    <location>
        <begin position="47"/>
        <end position="66"/>
    </location>
</feature>